<evidence type="ECO:0000256" key="1">
    <source>
        <dbReference type="ARBA" id="ARBA00006056"/>
    </source>
</evidence>
<dbReference type="Gene3D" id="1.10.1530.10">
    <property type="match status" value="1"/>
</dbReference>
<dbReference type="SUPFAM" id="SSF52540">
    <property type="entry name" value="P-loop containing nucleoside triphosphate hydrolases"/>
    <property type="match status" value="1"/>
</dbReference>
<name>A0ABW2T9S1_9ACTN</name>
<evidence type="ECO:0000259" key="3">
    <source>
        <dbReference type="Pfam" id="PF00005"/>
    </source>
</evidence>
<dbReference type="PANTHER" id="PTHR11091:SF0">
    <property type="entry name" value="MALATE DEHYDROGENASE"/>
    <property type="match status" value="1"/>
</dbReference>
<dbReference type="InterPro" id="IPR027417">
    <property type="entry name" value="P-loop_NTPase"/>
</dbReference>
<dbReference type="EMBL" id="JBHTEE010000001">
    <property type="protein sequence ID" value="MFC7605159.1"/>
    <property type="molecule type" value="Genomic_DNA"/>
</dbReference>
<dbReference type="Proteomes" id="UP001596514">
    <property type="component" value="Unassembled WGS sequence"/>
</dbReference>
<proteinExistence type="inferred from homology"/>
<dbReference type="Pfam" id="PF02615">
    <property type="entry name" value="Ldh_2"/>
    <property type="match status" value="1"/>
</dbReference>
<dbReference type="Gene3D" id="3.40.50.300">
    <property type="entry name" value="P-loop containing nucleotide triphosphate hydrolases"/>
    <property type="match status" value="1"/>
</dbReference>
<dbReference type="InterPro" id="IPR003767">
    <property type="entry name" value="Malate/L-lactate_DH-like"/>
</dbReference>
<sequence>MLKVDDLVITVGAKGNEVVLLRGADLRIPAGSSLLIQGERGSGKSTLCKVLCGELEPRFGTVESDALIIDDADAMDPTVLADLLDRRTSQGKTTVLLATDGSLPTDRVCRLARGTLCYIDEESRSVPEPLRVPPATLKERSAAALRAAGSSDETATLVADVLVEADVRGHHSHGVGLLPTYLTRVRQGGIDPLAEPVLTEQGAVARVDARNGFGQPAAAMAADWCAATAARLGVAAVAVHSNNHVGMMAAYRWPFQRQGVAGLLFNISGPSLAAPGAARPTLGSNAICMVTPTAAVEPFVVDFATGVVSIGKIRAAAQRGDQVPSEWLLDSRGRPSSNPLDLEKGGSVPVFGDYKGLCVTLIAEVIAGILGGHTVSPLVVKQRAEPGRPMGCTQLFVGLSTTAFGLDAERTSIDKLLQTLRDAVLAGYPGQPPTPYFPDQAEAAWTARAHETGIPVPAAVATALGWSER</sequence>
<comment type="similarity">
    <text evidence="1">Belongs to the LDH2/MDH2 oxidoreductase family.</text>
</comment>
<evidence type="ECO:0000313" key="5">
    <source>
        <dbReference type="Proteomes" id="UP001596514"/>
    </source>
</evidence>
<evidence type="ECO:0000256" key="2">
    <source>
        <dbReference type="ARBA" id="ARBA00023002"/>
    </source>
</evidence>
<dbReference type="InterPro" id="IPR043143">
    <property type="entry name" value="Mal/L-sulf/L-lact_DH-like_NADP"/>
</dbReference>
<dbReference type="InterPro" id="IPR043144">
    <property type="entry name" value="Mal/L-sulf/L-lact_DH-like_ah"/>
</dbReference>
<dbReference type="SUPFAM" id="SSF89733">
    <property type="entry name" value="L-sulfolactate dehydrogenase-like"/>
    <property type="match status" value="1"/>
</dbReference>
<evidence type="ECO:0000313" key="4">
    <source>
        <dbReference type="EMBL" id="MFC7605159.1"/>
    </source>
</evidence>
<organism evidence="4 5">
    <name type="scientific">Streptosporangium amethystogenes subsp. fukuiense</name>
    <dbReference type="NCBI Taxonomy" id="698418"/>
    <lineage>
        <taxon>Bacteria</taxon>
        <taxon>Bacillati</taxon>
        <taxon>Actinomycetota</taxon>
        <taxon>Actinomycetes</taxon>
        <taxon>Streptosporangiales</taxon>
        <taxon>Streptosporangiaceae</taxon>
        <taxon>Streptosporangium</taxon>
    </lineage>
</organism>
<reference evidence="5" key="1">
    <citation type="journal article" date="2019" name="Int. J. Syst. Evol. Microbiol.">
        <title>The Global Catalogue of Microorganisms (GCM) 10K type strain sequencing project: providing services to taxonomists for standard genome sequencing and annotation.</title>
        <authorList>
            <consortium name="The Broad Institute Genomics Platform"/>
            <consortium name="The Broad Institute Genome Sequencing Center for Infectious Disease"/>
            <person name="Wu L."/>
            <person name="Ma J."/>
        </authorList>
    </citation>
    <scope>NUCLEOTIDE SEQUENCE [LARGE SCALE GENOMIC DNA]</scope>
    <source>
        <strain evidence="5">JCM 10083</strain>
    </source>
</reference>
<dbReference type="InterPro" id="IPR036111">
    <property type="entry name" value="Mal/L-sulfo/L-lacto_DH-like_sf"/>
</dbReference>
<dbReference type="InterPro" id="IPR003439">
    <property type="entry name" value="ABC_transporter-like_ATP-bd"/>
</dbReference>
<comment type="caution">
    <text evidence="4">The sequence shown here is derived from an EMBL/GenBank/DDBJ whole genome shotgun (WGS) entry which is preliminary data.</text>
</comment>
<keyword evidence="5" id="KW-1185">Reference proteome</keyword>
<gene>
    <name evidence="4" type="ORF">ACFQVD_34120</name>
</gene>
<dbReference type="PANTHER" id="PTHR11091">
    <property type="entry name" value="OXIDOREDUCTASE-RELATED"/>
    <property type="match status" value="1"/>
</dbReference>
<dbReference type="Pfam" id="PF00005">
    <property type="entry name" value="ABC_tran"/>
    <property type="match status" value="1"/>
</dbReference>
<dbReference type="Gene3D" id="3.30.1370.60">
    <property type="entry name" value="Hypothetical oxidoreductase yiak, domain 2"/>
    <property type="match status" value="1"/>
</dbReference>
<dbReference type="RefSeq" id="WP_343963237.1">
    <property type="nucleotide sequence ID" value="NZ_BAAAGK010000016.1"/>
</dbReference>
<keyword evidence="2" id="KW-0560">Oxidoreductase</keyword>
<protein>
    <submittedName>
        <fullName evidence="4">Ldh family oxidoreductase</fullName>
    </submittedName>
</protein>
<feature type="domain" description="ABC transporter" evidence="3">
    <location>
        <begin position="21"/>
        <end position="65"/>
    </location>
</feature>
<accession>A0ABW2T9S1</accession>